<keyword evidence="2" id="KW-0732">Signal</keyword>
<evidence type="ECO:0000256" key="1">
    <source>
        <dbReference type="SAM" id="MobiDB-lite"/>
    </source>
</evidence>
<feature type="compositionally biased region" description="Basic and acidic residues" evidence="1">
    <location>
        <begin position="80"/>
        <end position="102"/>
    </location>
</feature>
<protein>
    <submittedName>
        <fullName evidence="3">Uncharacterized protein</fullName>
    </submittedName>
</protein>
<evidence type="ECO:0000313" key="4">
    <source>
        <dbReference type="Proteomes" id="UP001603857"/>
    </source>
</evidence>
<accession>A0ABD1LLM7</accession>
<feature type="region of interest" description="Disordered" evidence="1">
    <location>
        <begin position="61"/>
        <end position="102"/>
    </location>
</feature>
<organism evidence="3 4">
    <name type="scientific">Flemingia macrophylla</name>
    <dbReference type="NCBI Taxonomy" id="520843"/>
    <lineage>
        <taxon>Eukaryota</taxon>
        <taxon>Viridiplantae</taxon>
        <taxon>Streptophyta</taxon>
        <taxon>Embryophyta</taxon>
        <taxon>Tracheophyta</taxon>
        <taxon>Spermatophyta</taxon>
        <taxon>Magnoliopsida</taxon>
        <taxon>eudicotyledons</taxon>
        <taxon>Gunneridae</taxon>
        <taxon>Pentapetalae</taxon>
        <taxon>rosids</taxon>
        <taxon>fabids</taxon>
        <taxon>Fabales</taxon>
        <taxon>Fabaceae</taxon>
        <taxon>Papilionoideae</taxon>
        <taxon>50 kb inversion clade</taxon>
        <taxon>NPAAA clade</taxon>
        <taxon>indigoferoid/millettioid clade</taxon>
        <taxon>Phaseoleae</taxon>
        <taxon>Flemingia</taxon>
    </lineage>
</organism>
<dbReference type="Proteomes" id="UP001603857">
    <property type="component" value="Unassembled WGS sequence"/>
</dbReference>
<dbReference type="AlphaFoldDB" id="A0ABD1LLM7"/>
<name>A0ABD1LLM7_9FABA</name>
<feature type="compositionally biased region" description="Basic and acidic residues" evidence="1">
    <location>
        <begin position="63"/>
        <end position="72"/>
    </location>
</feature>
<dbReference type="EMBL" id="JBGMDY010000008">
    <property type="protein sequence ID" value="KAL2324414.1"/>
    <property type="molecule type" value="Genomic_DNA"/>
</dbReference>
<reference evidence="3 4" key="1">
    <citation type="submission" date="2024-08" db="EMBL/GenBank/DDBJ databases">
        <title>Insights into the chromosomal genome structure of Flemingia macrophylla.</title>
        <authorList>
            <person name="Ding Y."/>
            <person name="Zhao Y."/>
            <person name="Bi W."/>
            <person name="Wu M."/>
            <person name="Zhao G."/>
            <person name="Gong Y."/>
            <person name="Li W."/>
            <person name="Zhang P."/>
        </authorList>
    </citation>
    <scope>NUCLEOTIDE SEQUENCE [LARGE SCALE GENOMIC DNA]</scope>
    <source>
        <strain evidence="3">DYQJB</strain>
        <tissue evidence="3">Leaf</tissue>
    </source>
</reference>
<feature type="chain" id="PRO_5044866841" evidence="2">
    <location>
        <begin position="23"/>
        <end position="102"/>
    </location>
</feature>
<proteinExistence type="predicted"/>
<keyword evidence="4" id="KW-1185">Reference proteome</keyword>
<comment type="caution">
    <text evidence="3">The sequence shown here is derived from an EMBL/GenBank/DDBJ whole genome shotgun (WGS) entry which is preliminary data.</text>
</comment>
<sequence length="102" mass="11160">MANKYVALLLVVCLIISDDVNALPNACIRECVDKKCDRDYHSWCAAGCGVKCSTLGLLSAKHASKDQPRKVNPEIGNDEIGEKGLPSERLNKQSQRKTESIS</sequence>
<evidence type="ECO:0000256" key="2">
    <source>
        <dbReference type="SAM" id="SignalP"/>
    </source>
</evidence>
<gene>
    <name evidence="3" type="ORF">Fmac_023472</name>
</gene>
<feature type="signal peptide" evidence="2">
    <location>
        <begin position="1"/>
        <end position="22"/>
    </location>
</feature>
<evidence type="ECO:0000313" key="3">
    <source>
        <dbReference type="EMBL" id="KAL2324414.1"/>
    </source>
</evidence>